<gene>
    <name evidence="6" type="ORF">LG943_16405</name>
</gene>
<feature type="domain" description="Ketoreductase" evidence="5">
    <location>
        <begin position="2"/>
        <end position="187"/>
    </location>
</feature>
<dbReference type="EMBL" id="JAJAQC010000027">
    <property type="protein sequence ID" value="MDA0565882.1"/>
    <property type="molecule type" value="Genomic_DNA"/>
</dbReference>
<feature type="region of interest" description="Disordered" evidence="4">
    <location>
        <begin position="263"/>
        <end position="313"/>
    </location>
</feature>
<name>A0A9X3NLG1_9ACTN</name>
<evidence type="ECO:0000256" key="3">
    <source>
        <dbReference type="RuleBase" id="RU000363"/>
    </source>
</evidence>
<dbReference type="AlphaFoldDB" id="A0A9X3NLG1"/>
<feature type="compositionally biased region" description="Basic and acidic residues" evidence="4">
    <location>
        <begin position="292"/>
        <end position="313"/>
    </location>
</feature>
<evidence type="ECO:0000259" key="5">
    <source>
        <dbReference type="SMART" id="SM00822"/>
    </source>
</evidence>
<dbReference type="PRINTS" id="PR00080">
    <property type="entry name" value="SDRFAMILY"/>
</dbReference>
<sequence>MTVWLVTGSSRGLGRAVVHAALDRGDRVVATARRPGTLADLAERYPRTLRAIAHDVTDRARADAAVALARDAFGGLDVLVNNAGYANVEAVEDATEESFRDQVETVFFGTVHTTRAALPALRERGGGHVINISSVGGRLATPGLAAYQSAKWAVSGFSQVLALEVAPLGVKVTAIEPGGMDTDWAGSSMAVPPVSEPYRATVGAAAAMYGAGRPLGDTAKVARVVLRVADMDEPPVRLLTGSEAYTYATGAARALLASDERWAELSRSTDRDDATDDERDPTGALRSGPEPTGRRVSTEDVDGGDRDAASEPR</sequence>
<evidence type="ECO:0000256" key="1">
    <source>
        <dbReference type="ARBA" id="ARBA00006484"/>
    </source>
</evidence>
<dbReference type="Pfam" id="PF00106">
    <property type="entry name" value="adh_short"/>
    <property type="match status" value="1"/>
</dbReference>
<dbReference type="InterPro" id="IPR002347">
    <property type="entry name" value="SDR_fam"/>
</dbReference>
<evidence type="ECO:0000313" key="7">
    <source>
        <dbReference type="Proteomes" id="UP001140076"/>
    </source>
</evidence>
<dbReference type="InterPro" id="IPR057326">
    <property type="entry name" value="KR_dom"/>
</dbReference>
<proteinExistence type="inferred from homology"/>
<dbReference type="Gene3D" id="3.40.50.720">
    <property type="entry name" value="NAD(P)-binding Rossmann-like Domain"/>
    <property type="match status" value="1"/>
</dbReference>
<feature type="compositionally biased region" description="Basic and acidic residues" evidence="4">
    <location>
        <begin position="263"/>
        <end position="272"/>
    </location>
</feature>
<dbReference type="SUPFAM" id="SSF51735">
    <property type="entry name" value="NAD(P)-binding Rossmann-fold domains"/>
    <property type="match status" value="1"/>
</dbReference>
<dbReference type="GO" id="GO:0016491">
    <property type="term" value="F:oxidoreductase activity"/>
    <property type="evidence" value="ECO:0007669"/>
    <property type="project" value="UniProtKB-KW"/>
</dbReference>
<comment type="caution">
    <text evidence="6">The sequence shown here is derived from an EMBL/GenBank/DDBJ whole genome shotgun (WGS) entry which is preliminary data.</text>
</comment>
<dbReference type="PANTHER" id="PTHR43976:SF16">
    <property type="entry name" value="SHORT-CHAIN DEHYDROGENASE_REDUCTASE FAMILY PROTEIN"/>
    <property type="match status" value="1"/>
</dbReference>
<dbReference type="CDD" id="cd05374">
    <property type="entry name" value="17beta-HSD-like_SDR_c"/>
    <property type="match status" value="1"/>
</dbReference>
<dbReference type="PRINTS" id="PR00081">
    <property type="entry name" value="GDHRDH"/>
</dbReference>
<dbReference type="RefSeq" id="WP_270073143.1">
    <property type="nucleotide sequence ID" value="NZ_JAJAQC010000027.1"/>
</dbReference>
<protein>
    <submittedName>
        <fullName evidence="6">SDR family NAD(P)-dependent oxidoreductase</fullName>
    </submittedName>
</protein>
<dbReference type="InterPro" id="IPR051911">
    <property type="entry name" value="SDR_oxidoreductase"/>
</dbReference>
<evidence type="ECO:0000256" key="4">
    <source>
        <dbReference type="SAM" id="MobiDB-lite"/>
    </source>
</evidence>
<organism evidence="6 7">
    <name type="scientific">Streptomonospora mangrovi</name>
    <dbReference type="NCBI Taxonomy" id="2883123"/>
    <lineage>
        <taxon>Bacteria</taxon>
        <taxon>Bacillati</taxon>
        <taxon>Actinomycetota</taxon>
        <taxon>Actinomycetes</taxon>
        <taxon>Streptosporangiales</taxon>
        <taxon>Nocardiopsidaceae</taxon>
        <taxon>Streptomonospora</taxon>
    </lineage>
</organism>
<keyword evidence="7" id="KW-1185">Reference proteome</keyword>
<dbReference type="InterPro" id="IPR036291">
    <property type="entry name" value="NAD(P)-bd_dom_sf"/>
</dbReference>
<accession>A0A9X3NLG1</accession>
<keyword evidence="2" id="KW-0560">Oxidoreductase</keyword>
<dbReference type="PANTHER" id="PTHR43976">
    <property type="entry name" value="SHORT CHAIN DEHYDROGENASE"/>
    <property type="match status" value="1"/>
</dbReference>
<dbReference type="Proteomes" id="UP001140076">
    <property type="component" value="Unassembled WGS sequence"/>
</dbReference>
<evidence type="ECO:0000313" key="6">
    <source>
        <dbReference type="EMBL" id="MDA0565882.1"/>
    </source>
</evidence>
<comment type="similarity">
    <text evidence="1 3">Belongs to the short-chain dehydrogenases/reductases (SDR) family.</text>
</comment>
<evidence type="ECO:0000256" key="2">
    <source>
        <dbReference type="ARBA" id="ARBA00023002"/>
    </source>
</evidence>
<reference evidence="6" key="1">
    <citation type="submission" date="2021-10" db="EMBL/GenBank/DDBJ databases">
        <title>Streptomonospora sp. nov., isolated from mangrove soil.</title>
        <authorList>
            <person name="Chen X."/>
            <person name="Ge X."/>
            <person name="Liu W."/>
        </authorList>
    </citation>
    <scope>NUCLEOTIDE SEQUENCE</scope>
    <source>
        <strain evidence="6">S1-112</strain>
    </source>
</reference>
<dbReference type="SMART" id="SM00822">
    <property type="entry name" value="PKS_KR"/>
    <property type="match status" value="1"/>
</dbReference>